<feature type="binding site" evidence="3">
    <location>
        <position position="6"/>
    </location>
    <ligand>
        <name>a divalent metal cation</name>
        <dbReference type="ChEBI" id="CHEBI:60240"/>
        <label>1</label>
    </ligand>
</feature>
<dbReference type="Gene3D" id="3.20.20.140">
    <property type="entry name" value="Metal-dependent hydrolases"/>
    <property type="match status" value="1"/>
</dbReference>
<dbReference type="GO" id="GO:0004536">
    <property type="term" value="F:DNA nuclease activity"/>
    <property type="evidence" value="ECO:0007669"/>
    <property type="project" value="InterPro"/>
</dbReference>
<keyword evidence="1 3" id="KW-0479">Metal-binding</keyword>
<dbReference type="GO" id="GO:0005829">
    <property type="term" value="C:cytosol"/>
    <property type="evidence" value="ECO:0007669"/>
    <property type="project" value="TreeGrafter"/>
</dbReference>
<dbReference type="KEGG" id="bths:CNY62_06120"/>
<dbReference type="PIRSF" id="PIRSF005902">
    <property type="entry name" value="DNase_TatD"/>
    <property type="match status" value="1"/>
</dbReference>
<dbReference type="CDD" id="cd01310">
    <property type="entry name" value="TatD_DNAse"/>
    <property type="match status" value="1"/>
</dbReference>
<dbReference type="EMBL" id="CP023483">
    <property type="protein sequence ID" value="ATF26012.1"/>
    <property type="molecule type" value="Genomic_DNA"/>
</dbReference>
<dbReference type="InterPro" id="IPR032466">
    <property type="entry name" value="Metal_Hydrolase"/>
</dbReference>
<dbReference type="FunFam" id="3.20.20.140:FF:000005">
    <property type="entry name" value="TatD family hydrolase"/>
    <property type="match status" value="1"/>
</dbReference>
<feature type="binding site" evidence="3">
    <location>
        <position position="92"/>
    </location>
    <ligand>
        <name>a divalent metal cation</name>
        <dbReference type="ChEBI" id="CHEBI:60240"/>
        <label>1</label>
    </ligand>
</feature>
<dbReference type="RefSeq" id="WP_069125029.1">
    <property type="nucleotide sequence ID" value="NZ_CP023483.1"/>
</dbReference>
<accession>A0A1D2KFH0</accession>
<protein>
    <submittedName>
        <fullName evidence="4">TatD family deoxyribonuclease</fullName>
    </submittedName>
</protein>
<dbReference type="PROSITE" id="PS01137">
    <property type="entry name" value="TATD_1"/>
    <property type="match status" value="1"/>
</dbReference>
<evidence type="ECO:0000313" key="5">
    <source>
        <dbReference type="Proteomes" id="UP000243591"/>
    </source>
</evidence>
<sequence length="258" mass="29313">MLFDTHVHINDEAYNDDLESVLENAKQHDVKYMAVVGFNEETIKRALELADRYSFVYLILGWHPCDANDFKPEHLQWLRELCSHPKMVALGEMGLDYHWDTAPEAVQKDVFRQQIRLAHEMNKPIVIHNREATADTLMILKEEHAEKVGGIMHCFGETEDVLAEVLKLDFHIGIGGTVTFKNAKLPKIAAQKVPIDRLLVETDCPYLAPTPHRGKRNEPAYVQLVAEEVAQLRGIDYSEIAEKTTGNALSLFGINENQ</sequence>
<dbReference type="STRING" id="2756.BFR44_05685"/>
<feature type="binding site" evidence="3">
    <location>
        <position position="128"/>
    </location>
    <ligand>
        <name>a divalent metal cation</name>
        <dbReference type="ChEBI" id="CHEBI:60240"/>
        <label>2</label>
    </ligand>
</feature>
<dbReference type="GO" id="GO:0016788">
    <property type="term" value="F:hydrolase activity, acting on ester bonds"/>
    <property type="evidence" value="ECO:0007669"/>
    <property type="project" value="InterPro"/>
</dbReference>
<dbReference type="SUPFAM" id="SSF51556">
    <property type="entry name" value="Metallo-dependent hydrolases"/>
    <property type="match status" value="1"/>
</dbReference>
<feature type="binding site" evidence="3">
    <location>
        <position position="153"/>
    </location>
    <ligand>
        <name>a divalent metal cation</name>
        <dbReference type="ChEBI" id="CHEBI:60240"/>
        <label>2</label>
    </ligand>
</feature>
<dbReference type="PROSITE" id="PS01091">
    <property type="entry name" value="TATD_3"/>
    <property type="match status" value="1"/>
</dbReference>
<dbReference type="PANTHER" id="PTHR46124">
    <property type="entry name" value="D-AMINOACYL-TRNA DEACYLASE"/>
    <property type="match status" value="1"/>
</dbReference>
<dbReference type="Proteomes" id="UP000243591">
    <property type="component" value="Chromosome"/>
</dbReference>
<organism evidence="4 5">
    <name type="scientific">Brochothrix thermosphacta</name>
    <name type="common">Microbacterium thermosphactum</name>
    <dbReference type="NCBI Taxonomy" id="2756"/>
    <lineage>
        <taxon>Bacteria</taxon>
        <taxon>Bacillati</taxon>
        <taxon>Bacillota</taxon>
        <taxon>Bacilli</taxon>
        <taxon>Bacillales</taxon>
        <taxon>Listeriaceae</taxon>
        <taxon>Brochothrix</taxon>
    </lineage>
</organism>
<dbReference type="PANTHER" id="PTHR46124:SF2">
    <property type="entry name" value="D-AMINOACYL-TRNA DEACYLASE"/>
    <property type="match status" value="1"/>
</dbReference>
<name>A0A1D2KFH0_BROTH</name>
<dbReference type="GO" id="GO:0046872">
    <property type="term" value="F:metal ion binding"/>
    <property type="evidence" value="ECO:0007669"/>
    <property type="project" value="UniProtKB-KW"/>
</dbReference>
<dbReference type="NCBIfam" id="TIGR00010">
    <property type="entry name" value="YchF/TatD family DNA exonuclease"/>
    <property type="match status" value="1"/>
</dbReference>
<feature type="binding site" evidence="3">
    <location>
        <position position="203"/>
    </location>
    <ligand>
        <name>a divalent metal cation</name>
        <dbReference type="ChEBI" id="CHEBI:60240"/>
        <label>1</label>
    </ligand>
</feature>
<dbReference type="AlphaFoldDB" id="A0A1D2KFH0"/>
<evidence type="ECO:0000256" key="2">
    <source>
        <dbReference type="ARBA" id="ARBA00022801"/>
    </source>
</evidence>
<dbReference type="InterPro" id="IPR015991">
    <property type="entry name" value="TatD/YcfH-like"/>
</dbReference>
<keyword evidence="5" id="KW-1185">Reference proteome</keyword>
<gene>
    <name evidence="4" type="ORF">CNY62_06120</name>
</gene>
<feature type="binding site" evidence="3">
    <location>
        <position position="8"/>
    </location>
    <ligand>
        <name>a divalent metal cation</name>
        <dbReference type="ChEBI" id="CHEBI:60240"/>
        <label>1</label>
    </ligand>
</feature>
<dbReference type="InterPro" id="IPR018228">
    <property type="entry name" value="DNase_TatD-rel_CS"/>
</dbReference>
<dbReference type="InterPro" id="IPR001130">
    <property type="entry name" value="TatD-like"/>
</dbReference>
<evidence type="ECO:0000313" key="4">
    <source>
        <dbReference type="EMBL" id="ATF26012.1"/>
    </source>
</evidence>
<dbReference type="Pfam" id="PF01026">
    <property type="entry name" value="TatD_DNase"/>
    <property type="match status" value="1"/>
</dbReference>
<proteinExistence type="predicted"/>
<reference evidence="4 5" key="1">
    <citation type="submission" date="2017-09" db="EMBL/GenBank/DDBJ databases">
        <title>Complete Genome Sequences of Two Strains of the Meat Spoilage Bacterium Brochothrix thermosphacta Isolated from Ground Chicken.</title>
        <authorList>
            <person name="Paoli G.C."/>
            <person name="Wijey C."/>
            <person name="Chen C.-Y."/>
            <person name="Nguyen L."/>
            <person name="Yan X."/>
            <person name="Irwin P.L."/>
        </authorList>
    </citation>
    <scope>NUCLEOTIDE SEQUENCE [LARGE SCALE GENOMIC DNA]</scope>
    <source>
        <strain evidence="4 5">BI</strain>
    </source>
</reference>
<evidence type="ECO:0000256" key="3">
    <source>
        <dbReference type="PIRSR" id="PIRSR005902-1"/>
    </source>
</evidence>
<dbReference type="OrthoDB" id="9810005at2"/>
<evidence type="ECO:0000256" key="1">
    <source>
        <dbReference type="ARBA" id="ARBA00022723"/>
    </source>
</evidence>
<keyword evidence="2" id="KW-0378">Hydrolase</keyword>